<comment type="similarity">
    <text evidence="2">Belongs to the peptidase M3 family.</text>
</comment>
<evidence type="ECO:0000256" key="7">
    <source>
        <dbReference type="ARBA" id="ARBA00023049"/>
    </source>
</evidence>
<dbReference type="GO" id="GO:0006508">
    <property type="term" value="P:proteolysis"/>
    <property type="evidence" value="ECO:0007669"/>
    <property type="project" value="UniProtKB-KW"/>
</dbReference>
<evidence type="ECO:0000256" key="2">
    <source>
        <dbReference type="ARBA" id="ARBA00006040"/>
    </source>
</evidence>
<evidence type="ECO:0000256" key="1">
    <source>
        <dbReference type="ARBA" id="ARBA00001947"/>
    </source>
</evidence>
<keyword evidence="3" id="KW-0645">Protease</keyword>
<reference evidence="9" key="1">
    <citation type="submission" date="2018-10" db="EMBL/GenBank/DDBJ databases">
        <title>Hidden diversity of soil giant viruses.</title>
        <authorList>
            <person name="Schulz F."/>
            <person name="Alteio L."/>
            <person name="Goudeau D."/>
            <person name="Ryan E.M."/>
            <person name="Malmstrom R.R."/>
            <person name="Blanchard J."/>
            <person name="Woyke T."/>
        </authorList>
    </citation>
    <scope>NUCLEOTIDE SEQUENCE</scope>
    <source>
        <strain evidence="9">BAV1</strain>
    </source>
</reference>
<protein>
    <submittedName>
        <fullName evidence="9">Peptidase</fullName>
    </submittedName>
</protein>
<dbReference type="SUPFAM" id="SSF55486">
    <property type="entry name" value="Metalloproteases ('zincins'), catalytic domain"/>
    <property type="match status" value="1"/>
</dbReference>
<keyword evidence="4" id="KW-0479">Metal-binding</keyword>
<keyword evidence="7" id="KW-0482">Metalloprotease</keyword>
<dbReference type="Gene3D" id="3.40.390.10">
    <property type="entry name" value="Collagenase (Catalytic Domain)"/>
    <property type="match status" value="1"/>
</dbReference>
<dbReference type="InterPro" id="IPR001567">
    <property type="entry name" value="Pept_M3A_M3B_dom"/>
</dbReference>
<proteinExistence type="inferred from homology"/>
<evidence type="ECO:0000256" key="6">
    <source>
        <dbReference type="ARBA" id="ARBA00022833"/>
    </source>
</evidence>
<dbReference type="PANTHER" id="PTHR11804:SF84">
    <property type="entry name" value="SACCHAROLYSIN"/>
    <property type="match status" value="1"/>
</dbReference>
<dbReference type="InterPro" id="IPR024080">
    <property type="entry name" value="Neurolysin/TOP_N"/>
</dbReference>
<dbReference type="Pfam" id="PF01432">
    <property type="entry name" value="Peptidase_M3"/>
    <property type="match status" value="1"/>
</dbReference>
<dbReference type="InterPro" id="IPR024079">
    <property type="entry name" value="MetalloPept_cat_dom_sf"/>
</dbReference>
<dbReference type="InterPro" id="IPR045090">
    <property type="entry name" value="Pept_M3A_M3B"/>
</dbReference>
<dbReference type="GO" id="GO:0004222">
    <property type="term" value="F:metalloendopeptidase activity"/>
    <property type="evidence" value="ECO:0007669"/>
    <property type="project" value="InterPro"/>
</dbReference>
<evidence type="ECO:0000256" key="3">
    <source>
        <dbReference type="ARBA" id="ARBA00022670"/>
    </source>
</evidence>
<sequence>KDINEFQTFHSIAGFLQFVSPNTEIRKASMKCDLLLTNYTNELNLRKDIYKRLLSFKESKNNKLDKEDQFFIDKLILNYERNGINLDKDERDLLLKIKDEITKLEGGIANYICLAERNVMEFTKAELAGIPQNILINLVNKNDNDKYLVKTNKYNYSICMKWITDERVRERIEVYYSNMFSPTSLIYLAKLLVLRDKHAKLLSYKCHSDYKAFIQMTKVSDNIKSFMDNLLIKLNFRYVKEIETIRKISNNKKELFTHDIQYYLNKWKEQYGINENSLKEYFEYDKTINEIFKIYEKLFSIVFRKIETKNKWHPSVTLYEIIDTKDKKAIGKLYLDVFNRDSKYRQTRCFCLDEMTVVLVASIGTGQVDNKKTLLNFTDTISLFHELTHVMHHIFGKTKYPVFNGLNVEIDFVETPAQIIELLCWEKPIIRQLSCHYKTGKSLDNLVIDKLVKLKNLDIALHYKKSILISLFDQIIYSSSEIIEAIEDILKRKEDNIIAEDLHKLITNLYRQLNSEIMIDSDKNNKYKIKLNDKVAIPYEWLNTFLGSESQHYCSTWSRVLAADTYREKIKGKGGEINSEIGRELIDKILRHGGTKPGYEMICDYIGRIPTIDGFISMHELDTNIEFSFFLNTDQINNEKTRSPLQNKLEKEVNVINKKELLSKDKESDKNKQTENYETEANKFSEINECVYISDIESQTEAF</sequence>
<dbReference type="Gene3D" id="1.10.1370.10">
    <property type="entry name" value="Neurolysin, domain 3"/>
    <property type="match status" value="1"/>
</dbReference>
<dbReference type="GO" id="GO:0046872">
    <property type="term" value="F:metal ion binding"/>
    <property type="evidence" value="ECO:0007669"/>
    <property type="project" value="UniProtKB-KW"/>
</dbReference>
<name>A0A3G4ZTI0_9VIRU</name>
<accession>A0A3G4ZTI0</accession>
<dbReference type="PANTHER" id="PTHR11804">
    <property type="entry name" value="PROTEASE M3 THIMET OLIGOPEPTIDASE-RELATED"/>
    <property type="match status" value="1"/>
</dbReference>
<feature type="domain" description="Peptidase M3A/M3B catalytic" evidence="8">
    <location>
        <begin position="163"/>
        <end position="619"/>
    </location>
</feature>
<organism evidence="9">
    <name type="scientific">Barrevirus sp</name>
    <dbReference type="NCBI Taxonomy" id="2487763"/>
    <lineage>
        <taxon>Viruses</taxon>
        <taxon>Varidnaviria</taxon>
        <taxon>Bamfordvirae</taxon>
        <taxon>Nucleocytoviricota</taxon>
        <taxon>Megaviricetes</taxon>
        <taxon>Imitervirales</taxon>
        <taxon>Mimiviridae</taxon>
        <taxon>Klosneuvirinae</taxon>
    </lineage>
</organism>
<evidence type="ECO:0000313" key="9">
    <source>
        <dbReference type="EMBL" id="AYV77311.1"/>
    </source>
</evidence>
<dbReference type="GO" id="GO:0006518">
    <property type="term" value="P:peptide metabolic process"/>
    <property type="evidence" value="ECO:0007669"/>
    <property type="project" value="TreeGrafter"/>
</dbReference>
<evidence type="ECO:0000259" key="8">
    <source>
        <dbReference type="Pfam" id="PF01432"/>
    </source>
</evidence>
<comment type="cofactor">
    <cofactor evidence="1">
        <name>Zn(2+)</name>
        <dbReference type="ChEBI" id="CHEBI:29105"/>
    </cofactor>
</comment>
<dbReference type="InterPro" id="IPR024077">
    <property type="entry name" value="Neurolysin/TOP_dom2"/>
</dbReference>
<keyword evidence="6" id="KW-0862">Zinc</keyword>
<keyword evidence="5" id="KW-0378">Hydrolase</keyword>
<dbReference type="Gene3D" id="1.20.1050.40">
    <property type="entry name" value="Endopeptidase. Chain P, domain 1"/>
    <property type="match status" value="1"/>
</dbReference>
<feature type="non-terminal residue" evidence="9">
    <location>
        <position position="1"/>
    </location>
</feature>
<evidence type="ECO:0000256" key="4">
    <source>
        <dbReference type="ARBA" id="ARBA00022723"/>
    </source>
</evidence>
<gene>
    <name evidence="9" type="ORF">Barrevirus33_1</name>
</gene>
<dbReference type="EMBL" id="MK072030">
    <property type="protein sequence ID" value="AYV77311.1"/>
    <property type="molecule type" value="Genomic_DNA"/>
</dbReference>
<evidence type="ECO:0000256" key="5">
    <source>
        <dbReference type="ARBA" id="ARBA00022801"/>
    </source>
</evidence>